<evidence type="ECO:0000256" key="1">
    <source>
        <dbReference type="SAM" id="MobiDB-lite"/>
    </source>
</evidence>
<evidence type="ECO:0000313" key="3">
    <source>
        <dbReference type="Proteomes" id="UP000499080"/>
    </source>
</evidence>
<sequence>MADIHFFRRSSPVESSIFSHDVRQKLLVKSAVEKEIPQMFHNSGSEEKYDLSQNVYIPRNKREPASSDGCFSEIAQNNFSSESENEEDLSINIDSKHANT</sequence>
<organism evidence="2 3">
    <name type="scientific">Araneus ventricosus</name>
    <name type="common">Orbweaver spider</name>
    <name type="synonym">Epeira ventricosa</name>
    <dbReference type="NCBI Taxonomy" id="182803"/>
    <lineage>
        <taxon>Eukaryota</taxon>
        <taxon>Metazoa</taxon>
        <taxon>Ecdysozoa</taxon>
        <taxon>Arthropoda</taxon>
        <taxon>Chelicerata</taxon>
        <taxon>Arachnida</taxon>
        <taxon>Araneae</taxon>
        <taxon>Araneomorphae</taxon>
        <taxon>Entelegynae</taxon>
        <taxon>Araneoidea</taxon>
        <taxon>Araneidae</taxon>
        <taxon>Araneus</taxon>
    </lineage>
</organism>
<gene>
    <name evidence="2" type="ORF">AVEN_243691_1</name>
</gene>
<feature type="region of interest" description="Disordered" evidence="1">
    <location>
        <begin position="77"/>
        <end position="100"/>
    </location>
</feature>
<protein>
    <submittedName>
        <fullName evidence="2">Uncharacterized protein</fullName>
    </submittedName>
</protein>
<evidence type="ECO:0000313" key="2">
    <source>
        <dbReference type="EMBL" id="GBL74842.1"/>
    </source>
</evidence>
<comment type="caution">
    <text evidence="2">The sequence shown here is derived from an EMBL/GenBank/DDBJ whole genome shotgun (WGS) entry which is preliminary data.</text>
</comment>
<accession>A0A4Y2A4V7</accession>
<dbReference type="EMBL" id="BGPR01000006">
    <property type="protein sequence ID" value="GBL74842.1"/>
    <property type="molecule type" value="Genomic_DNA"/>
</dbReference>
<reference evidence="2 3" key="1">
    <citation type="journal article" date="2019" name="Sci. Rep.">
        <title>Orb-weaving spider Araneus ventricosus genome elucidates the spidroin gene catalogue.</title>
        <authorList>
            <person name="Kono N."/>
            <person name="Nakamura H."/>
            <person name="Ohtoshi R."/>
            <person name="Moran D.A.P."/>
            <person name="Shinohara A."/>
            <person name="Yoshida Y."/>
            <person name="Fujiwara M."/>
            <person name="Mori M."/>
            <person name="Tomita M."/>
            <person name="Arakawa K."/>
        </authorList>
    </citation>
    <scope>NUCLEOTIDE SEQUENCE [LARGE SCALE GENOMIC DNA]</scope>
</reference>
<name>A0A4Y2A4V7_ARAVE</name>
<proteinExistence type="predicted"/>
<dbReference type="AlphaFoldDB" id="A0A4Y2A4V7"/>
<dbReference type="Proteomes" id="UP000499080">
    <property type="component" value="Unassembled WGS sequence"/>
</dbReference>
<keyword evidence="3" id="KW-1185">Reference proteome</keyword>